<accession>A0ABX9MJ39</accession>
<proteinExistence type="predicted"/>
<dbReference type="EMBL" id="QWKY01000066">
    <property type="protein sequence ID" value="RIH75792.1"/>
    <property type="molecule type" value="Genomic_DNA"/>
</dbReference>
<keyword evidence="2" id="KW-1185">Reference proteome</keyword>
<reference evidence="1 2" key="1">
    <citation type="submission" date="2018-08" db="EMBL/GenBank/DDBJ databases">
        <title>Meiothermus hypogaeus DSM 23238 genome sequencing project.</title>
        <authorList>
            <person name="Da Costa M.S."/>
            <person name="Albuquerque L."/>
            <person name="Raposo P."/>
            <person name="Froufe H.J.C."/>
            <person name="Barroso C.S."/>
            <person name="Egas C."/>
        </authorList>
    </citation>
    <scope>NUCLEOTIDE SEQUENCE [LARGE SCALE GENOMIC DNA]</scope>
    <source>
        <strain evidence="1 2">DSM 23238</strain>
    </source>
</reference>
<gene>
    <name evidence="1" type="ORF">Mhypo_02771</name>
</gene>
<dbReference type="Proteomes" id="UP000265443">
    <property type="component" value="Unassembled WGS sequence"/>
</dbReference>
<evidence type="ECO:0000313" key="1">
    <source>
        <dbReference type="EMBL" id="RIH75792.1"/>
    </source>
</evidence>
<evidence type="ECO:0000313" key="2">
    <source>
        <dbReference type="Proteomes" id="UP000265443"/>
    </source>
</evidence>
<sequence length="85" mass="9856">MDDTPLVGWLIWMGGGRGTALLPQATCLPADSFSQNCYRIRQSCSIIERRFVLEPIEAVRWEAFTQLYRIQKDSLQNQKPHRLSF</sequence>
<comment type="caution">
    <text evidence="1">The sequence shown here is derived from an EMBL/GenBank/DDBJ whole genome shotgun (WGS) entry which is preliminary data.</text>
</comment>
<name>A0ABX9MJ39_9DEIN</name>
<organism evidence="1 2">
    <name type="scientific">Meiothermus hypogaeus</name>
    <dbReference type="NCBI Taxonomy" id="884155"/>
    <lineage>
        <taxon>Bacteria</taxon>
        <taxon>Thermotogati</taxon>
        <taxon>Deinococcota</taxon>
        <taxon>Deinococci</taxon>
        <taxon>Thermales</taxon>
        <taxon>Thermaceae</taxon>
        <taxon>Meiothermus</taxon>
    </lineage>
</organism>
<protein>
    <submittedName>
        <fullName evidence="1">Uncharacterized protein</fullName>
    </submittedName>
</protein>